<evidence type="ECO:0000313" key="2">
    <source>
        <dbReference type="EMBL" id="MBW31105.1"/>
    </source>
</evidence>
<protein>
    <submittedName>
        <fullName evidence="2">Putative secreted peptide</fullName>
    </submittedName>
</protein>
<dbReference type="AlphaFoldDB" id="A0A2M3ZRI1"/>
<accession>A0A2M3ZRI1</accession>
<name>A0A2M3ZRI1_9DIPT</name>
<sequence>MRQLLRLLLMILCLNDATSNRYQRTVAIETETEMETRSRVLHQLLLLLLVLLRARRHRSSCRRRRCRCHGARREGDYFDRFNFNLKPLRTRFVRSAVL</sequence>
<evidence type="ECO:0000256" key="1">
    <source>
        <dbReference type="SAM" id="SignalP"/>
    </source>
</evidence>
<proteinExistence type="predicted"/>
<reference evidence="2" key="1">
    <citation type="submission" date="2018-01" db="EMBL/GenBank/DDBJ databases">
        <title>An insight into the sialome of Amazonian anophelines.</title>
        <authorList>
            <person name="Ribeiro J.M."/>
            <person name="Scarpassa V."/>
            <person name="Calvo E."/>
        </authorList>
    </citation>
    <scope>NUCLEOTIDE SEQUENCE</scope>
    <source>
        <tissue evidence="2">Salivary glands</tissue>
    </source>
</reference>
<keyword evidence="1" id="KW-0732">Signal</keyword>
<organism evidence="2">
    <name type="scientific">Anopheles braziliensis</name>
    <dbReference type="NCBI Taxonomy" id="58242"/>
    <lineage>
        <taxon>Eukaryota</taxon>
        <taxon>Metazoa</taxon>
        <taxon>Ecdysozoa</taxon>
        <taxon>Arthropoda</taxon>
        <taxon>Hexapoda</taxon>
        <taxon>Insecta</taxon>
        <taxon>Pterygota</taxon>
        <taxon>Neoptera</taxon>
        <taxon>Endopterygota</taxon>
        <taxon>Diptera</taxon>
        <taxon>Nematocera</taxon>
        <taxon>Culicoidea</taxon>
        <taxon>Culicidae</taxon>
        <taxon>Anophelinae</taxon>
        <taxon>Anopheles</taxon>
    </lineage>
</organism>
<feature type="signal peptide" evidence="1">
    <location>
        <begin position="1"/>
        <end position="19"/>
    </location>
</feature>
<dbReference type="EMBL" id="GGFM01010354">
    <property type="protein sequence ID" value="MBW31105.1"/>
    <property type="molecule type" value="Transcribed_RNA"/>
</dbReference>
<feature type="chain" id="PRO_5014649654" evidence="1">
    <location>
        <begin position="20"/>
        <end position="98"/>
    </location>
</feature>